<evidence type="ECO:0000256" key="11">
    <source>
        <dbReference type="ARBA" id="ARBA00049401"/>
    </source>
</evidence>
<evidence type="ECO:0000256" key="1">
    <source>
        <dbReference type="ARBA" id="ARBA00001917"/>
    </source>
</evidence>
<comment type="function">
    <text evidence="2">Nitronate monooxygenase that uses molecular oxygen to catalyze the oxidative denitrification of alkyl nitronates. Acts on propionate 3-nitronate (P3N), the presumed physiological substrate. Probably functions in the detoxification of P3N, a metabolic poison produced by plants and fungi as a defense mechanism.</text>
</comment>
<evidence type="ECO:0000256" key="7">
    <source>
        <dbReference type="ARBA" id="ARBA00022643"/>
    </source>
</evidence>
<evidence type="ECO:0000256" key="2">
    <source>
        <dbReference type="ARBA" id="ARBA00003535"/>
    </source>
</evidence>
<keyword evidence="13" id="KW-1185">Reference proteome</keyword>
<evidence type="ECO:0000256" key="9">
    <source>
        <dbReference type="ARBA" id="ARBA00023033"/>
    </source>
</evidence>
<dbReference type="CDD" id="cd04730">
    <property type="entry name" value="NPD_like"/>
    <property type="match status" value="1"/>
</dbReference>
<keyword evidence="9" id="KW-0503">Monooxygenase</keyword>
<dbReference type="SUPFAM" id="SSF51412">
    <property type="entry name" value="Inosine monophosphate dehydrogenase (IMPDH)"/>
    <property type="match status" value="1"/>
</dbReference>
<reference evidence="13" key="1">
    <citation type="journal article" date="2019" name="Int. J. Syst. Evol. Microbiol.">
        <title>The Global Catalogue of Microorganisms (GCM) 10K type strain sequencing project: providing services to taxonomists for standard genome sequencing and annotation.</title>
        <authorList>
            <consortium name="The Broad Institute Genomics Platform"/>
            <consortium name="The Broad Institute Genome Sequencing Center for Infectious Disease"/>
            <person name="Wu L."/>
            <person name="Ma J."/>
        </authorList>
    </citation>
    <scope>NUCLEOTIDE SEQUENCE [LARGE SCALE GENOMIC DNA]</scope>
    <source>
        <strain evidence="13">CGMCC 1.16306</strain>
    </source>
</reference>
<gene>
    <name evidence="12" type="ORF">ACFO4N_08595</name>
</gene>
<evidence type="ECO:0000256" key="10">
    <source>
        <dbReference type="ARBA" id="ARBA00031155"/>
    </source>
</evidence>
<evidence type="ECO:0000256" key="6">
    <source>
        <dbReference type="ARBA" id="ARBA00022630"/>
    </source>
</evidence>
<dbReference type="InterPro" id="IPR013785">
    <property type="entry name" value="Aldolase_TIM"/>
</dbReference>
<evidence type="ECO:0000256" key="3">
    <source>
        <dbReference type="ARBA" id="ARBA00009881"/>
    </source>
</evidence>
<name>A0ABV9GPD5_9BACL</name>
<evidence type="ECO:0000313" key="12">
    <source>
        <dbReference type="EMBL" id="MFC4618796.1"/>
    </source>
</evidence>
<comment type="catalytic activity">
    <reaction evidence="11">
        <text>3 propionate 3-nitronate + 3 O2 + H2O = 3 3-oxopropanoate + 2 nitrate + nitrite + H2O2 + 3 H(+)</text>
        <dbReference type="Rhea" id="RHEA:57332"/>
        <dbReference type="ChEBI" id="CHEBI:15377"/>
        <dbReference type="ChEBI" id="CHEBI:15378"/>
        <dbReference type="ChEBI" id="CHEBI:15379"/>
        <dbReference type="ChEBI" id="CHEBI:16240"/>
        <dbReference type="ChEBI" id="CHEBI:16301"/>
        <dbReference type="ChEBI" id="CHEBI:17632"/>
        <dbReference type="ChEBI" id="CHEBI:33190"/>
        <dbReference type="ChEBI" id="CHEBI:136067"/>
    </reaction>
</comment>
<dbReference type="PANTHER" id="PTHR42747">
    <property type="entry name" value="NITRONATE MONOOXYGENASE-RELATED"/>
    <property type="match status" value="1"/>
</dbReference>
<dbReference type="GO" id="GO:0016491">
    <property type="term" value="F:oxidoreductase activity"/>
    <property type="evidence" value="ECO:0007669"/>
    <property type="project" value="UniProtKB-KW"/>
</dbReference>
<evidence type="ECO:0000256" key="8">
    <source>
        <dbReference type="ARBA" id="ARBA00023002"/>
    </source>
</evidence>
<keyword evidence="5" id="KW-0216">Detoxification</keyword>
<keyword evidence="7" id="KW-0288">FMN</keyword>
<dbReference type="Gene3D" id="3.20.20.70">
    <property type="entry name" value="Aldolase class I"/>
    <property type="match status" value="1"/>
</dbReference>
<accession>A0ABV9GPD5</accession>
<evidence type="ECO:0000256" key="4">
    <source>
        <dbReference type="ARBA" id="ARBA00013457"/>
    </source>
</evidence>
<dbReference type="Proteomes" id="UP001596022">
    <property type="component" value="Unassembled WGS sequence"/>
</dbReference>
<dbReference type="EMBL" id="JBHSFW010000003">
    <property type="protein sequence ID" value="MFC4618796.1"/>
    <property type="molecule type" value="Genomic_DNA"/>
</dbReference>
<comment type="similarity">
    <text evidence="3">Belongs to the nitronate monooxygenase family. NMO class I subfamily.</text>
</comment>
<comment type="caution">
    <text evidence="12">The sequence shown here is derived from an EMBL/GenBank/DDBJ whole genome shotgun (WGS) entry which is preliminary data.</text>
</comment>
<proteinExistence type="inferred from homology"/>
<keyword evidence="8 12" id="KW-0560">Oxidoreductase</keyword>
<dbReference type="PANTHER" id="PTHR42747:SF3">
    <property type="entry name" value="NITRONATE MONOOXYGENASE-RELATED"/>
    <property type="match status" value="1"/>
</dbReference>
<sequence>MWADTPLTQLLNIDYPIIQAGMAGGLTTPELVAAVSHAGGLGTLGAGYMKPMQIQKAIHDIRRLTDRPFAVNLLVVDKTDCSRKIVEQMKAKLRNFETDLGPLDIDAVDPTPIDFYEQLEVVINEKVPVFSFAFGIPEAGSLKRLKANGAVTVGTATTVREAVSLEESGVDAIVAQGGEAGGHRGSFLVDHDNPPLIGTMALVPQIIDHVTLPVIASGGIMDSRGVTAAMALGASGVQLGTAFLASNESGAHPEYKKAILKSMDESTVLTKSFSGKAARGIRNRFIDEIDSHCENIPPYPVQNALTQPLRTAAKQRNDPNFMSLWAGQGSALALSESADKIFSNIIQGVPQVIETLHKSRR</sequence>
<organism evidence="12 13">
    <name type="scientific">Camelliibacillus cellulosilyticus</name>
    <dbReference type="NCBI Taxonomy" id="2174486"/>
    <lineage>
        <taxon>Bacteria</taxon>
        <taxon>Bacillati</taxon>
        <taxon>Bacillota</taxon>
        <taxon>Bacilli</taxon>
        <taxon>Bacillales</taxon>
        <taxon>Sporolactobacillaceae</taxon>
        <taxon>Camelliibacillus</taxon>
    </lineage>
</organism>
<evidence type="ECO:0000256" key="5">
    <source>
        <dbReference type="ARBA" id="ARBA00022575"/>
    </source>
</evidence>
<keyword evidence="6" id="KW-0285">Flavoprotein</keyword>
<dbReference type="RefSeq" id="WP_376845897.1">
    <property type="nucleotide sequence ID" value="NZ_JBHSFW010000003.1"/>
</dbReference>
<dbReference type="Pfam" id="PF03060">
    <property type="entry name" value="NMO"/>
    <property type="match status" value="1"/>
</dbReference>
<comment type="cofactor">
    <cofactor evidence="1">
        <name>FMN</name>
        <dbReference type="ChEBI" id="CHEBI:58210"/>
    </cofactor>
</comment>
<dbReference type="InterPro" id="IPR004136">
    <property type="entry name" value="NMO"/>
</dbReference>
<protein>
    <recommendedName>
        <fullName evidence="4">Probable nitronate monooxygenase</fullName>
    </recommendedName>
    <alternativeName>
        <fullName evidence="10">Propionate 3-nitronate monooxygenase</fullName>
    </alternativeName>
</protein>
<evidence type="ECO:0000313" key="13">
    <source>
        <dbReference type="Proteomes" id="UP001596022"/>
    </source>
</evidence>